<reference evidence="2" key="1">
    <citation type="submission" date="2024-07" db="EMBL/GenBank/DDBJ databases">
        <title>Two chromosome-level genome assemblies of Korean endemic species Abeliophyllum distichum and Forsythia ovata (Oleaceae).</title>
        <authorList>
            <person name="Jang H."/>
        </authorList>
    </citation>
    <scope>NUCLEOTIDE SEQUENCE [LARGE SCALE GENOMIC DNA]</scope>
</reference>
<sequence length="105" mass="12095">MKEKLEVEEAYINLLAEKKSLEEKLENTEPKSTNNFHNIEAYSSFSDYFANVGHQDVLPALCVEYPELDLTPLTDKFPPIELEKDGTMSLVPMLDFDRFFLLSSM</sequence>
<protein>
    <submittedName>
        <fullName evidence="1">Uncharacterized protein</fullName>
    </submittedName>
</protein>
<dbReference type="Proteomes" id="UP001604336">
    <property type="component" value="Unassembled WGS sequence"/>
</dbReference>
<evidence type="ECO:0000313" key="2">
    <source>
        <dbReference type="Proteomes" id="UP001604336"/>
    </source>
</evidence>
<accession>A0ABD1V577</accession>
<organism evidence="1 2">
    <name type="scientific">Abeliophyllum distichum</name>
    <dbReference type="NCBI Taxonomy" id="126358"/>
    <lineage>
        <taxon>Eukaryota</taxon>
        <taxon>Viridiplantae</taxon>
        <taxon>Streptophyta</taxon>
        <taxon>Embryophyta</taxon>
        <taxon>Tracheophyta</taxon>
        <taxon>Spermatophyta</taxon>
        <taxon>Magnoliopsida</taxon>
        <taxon>eudicotyledons</taxon>
        <taxon>Gunneridae</taxon>
        <taxon>Pentapetalae</taxon>
        <taxon>asterids</taxon>
        <taxon>lamiids</taxon>
        <taxon>Lamiales</taxon>
        <taxon>Oleaceae</taxon>
        <taxon>Forsythieae</taxon>
        <taxon>Abeliophyllum</taxon>
    </lineage>
</organism>
<gene>
    <name evidence="1" type="ORF">Adt_05836</name>
</gene>
<dbReference type="EMBL" id="JBFOLK010000002">
    <property type="protein sequence ID" value="KAL2532485.1"/>
    <property type="molecule type" value="Genomic_DNA"/>
</dbReference>
<keyword evidence="2" id="KW-1185">Reference proteome</keyword>
<comment type="caution">
    <text evidence="1">The sequence shown here is derived from an EMBL/GenBank/DDBJ whole genome shotgun (WGS) entry which is preliminary data.</text>
</comment>
<name>A0ABD1V577_9LAMI</name>
<dbReference type="AlphaFoldDB" id="A0ABD1V577"/>
<evidence type="ECO:0000313" key="1">
    <source>
        <dbReference type="EMBL" id="KAL2532485.1"/>
    </source>
</evidence>
<proteinExistence type="predicted"/>